<dbReference type="Gene3D" id="3.40.50.300">
    <property type="entry name" value="P-loop containing nucleotide triphosphate hydrolases"/>
    <property type="match status" value="1"/>
</dbReference>
<proteinExistence type="predicted"/>
<dbReference type="InterPro" id="IPR029787">
    <property type="entry name" value="Nucleotide_cyclase"/>
</dbReference>
<protein>
    <recommendedName>
        <fullName evidence="1">Guanylate cyclase domain-containing protein</fullName>
    </recommendedName>
</protein>
<dbReference type="GO" id="GO:0004016">
    <property type="term" value="F:adenylate cyclase activity"/>
    <property type="evidence" value="ECO:0007669"/>
    <property type="project" value="UniProtKB-ARBA"/>
</dbReference>
<comment type="caution">
    <text evidence="2">The sequence shown here is derived from an EMBL/GenBank/DDBJ whole genome shotgun (WGS) entry which is preliminary data.</text>
</comment>
<evidence type="ECO:0000259" key="1">
    <source>
        <dbReference type="PROSITE" id="PS50125"/>
    </source>
</evidence>
<dbReference type="InterPro" id="IPR027417">
    <property type="entry name" value="P-loop_NTPase"/>
</dbReference>
<evidence type="ECO:0000313" key="2">
    <source>
        <dbReference type="EMBL" id="GIE08486.1"/>
    </source>
</evidence>
<dbReference type="Proteomes" id="UP000598174">
    <property type="component" value="Unassembled WGS sequence"/>
</dbReference>
<dbReference type="PROSITE" id="PS50125">
    <property type="entry name" value="GUANYLATE_CYCLASE_2"/>
    <property type="match status" value="1"/>
</dbReference>
<feature type="domain" description="Guanylate cyclase" evidence="1">
    <location>
        <begin position="13"/>
        <end position="105"/>
    </location>
</feature>
<dbReference type="EMBL" id="BOMM01000001">
    <property type="protein sequence ID" value="GIE08486.1"/>
    <property type="molecule type" value="Genomic_DNA"/>
</dbReference>
<reference evidence="2" key="1">
    <citation type="submission" date="2021-01" db="EMBL/GenBank/DDBJ databases">
        <title>Whole genome shotgun sequence of Actinoplanes ferrugineus NBRC 15555.</title>
        <authorList>
            <person name="Komaki H."/>
            <person name="Tamura T."/>
        </authorList>
    </citation>
    <scope>NUCLEOTIDE SEQUENCE</scope>
    <source>
        <strain evidence="2">NBRC 15555</strain>
    </source>
</reference>
<dbReference type="SUPFAM" id="SSF52540">
    <property type="entry name" value="P-loop containing nucleoside triphosphate hydrolases"/>
    <property type="match status" value="1"/>
</dbReference>
<sequence length="882" mass="94390">MAGRTELPSGLVTFMFTDIEGSTRLARMLGDDYGPVLGAHRSVLRAALSDFDGVELFTEGDSFFVAFQDASAAMAACVEAQRRLSAHEWPGRDAMPRVRMGMHTGWARPVGGEYASLEVHRAARVAAAAHGGQILCSGATALSILTDGVPVPFGTVATLPAPTVGVDLLDLGPHRLRGFDDDERLFQVIAAGLDRDFPRPRAQGGARHNLPAALTSFVGRRPEAAELVNLLDSHRIVTIAGPGGAGKTRLSLAVGEQLLDTYPQGVWTVDAVSAATGLAPALAAALGLRPEPGRPMLETLLEQCADRRMLLLLQTCDAAPAACAGLVRMLLAACPRMDVLVTGREPLGVHGEVVWRIPPMSPADVFTLLSERATAARGGRPGPVDESTDLARVASRLEGSPLAAELAASRLRLFTAGQLVARLNDPIAALDPVSGESGERNDSITASLDWSYRTLSVRAAGLLRRLSVFAGPVDLSTVEWCGPDGLGSLSELTEKSLIEVVPGPRYRMSEQVKSYASRQLSKSGDEHSARDRHVAWALRSLDAVATDTDGEMRTTSLTEFTPYVTEWRAALRWAAAEGDVTAGLRLATALDPWWREHGGAREGRDQLFRLYRRLDEAEVAPADLAAAYLVHAGLADDRDERVRFLERAEGLALETGDRVTLMRAVVGRRLTLLENRDYEGAERFCRELMEQAEQSGAAEAALPAVITLAELLCRRDALDEAADLLGGARQWEASRPEDRGRRTVDWLLGIVALRRRDLVAAHDHLVVALRSRLRHGFRGAAADAVAAIAVRCALGGDTATAAVLFGGAEAARGARRTSMFGTFWSAQQLGLRTALGDAGFDTAYAEGVGLGFDRIVAMALAVEHPDLEDGAARFIGSVLRPS</sequence>
<organism evidence="2 3">
    <name type="scientific">Paractinoplanes ferrugineus</name>
    <dbReference type="NCBI Taxonomy" id="113564"/>
    <lineage>
        <taxon>Bacteria</taxon>
        <taxon>Bacillati</taxon>
        <taxon>Actinomycetota</taxon>
        <taxon>Actinomycetes</taxon>
        <taxon>Micromonosporales</taxon>
        <taxon>Micromonosporaceae</taxon>
        <taxon>Paractinoplanes</taxon>
    </lineage>
</organism>
<dbReference type="PANTHER" id="PTHR47691:SF3">
    <property type="entry name" value="HTH-TYPE TRANSCRIPTIONAL REGULATOR RV0890C-RELATED"/>
    <property type="match status" value="1"/>
</dbReference>
<gene>
    <name evidence="2" type="ORF">Afe05nite_03260</name>
</gene>
<dbReference type="PANTHER" id="PTHR47691">
    <property type="entry name" value="REGULATOR-RELATED"/>
    <property type="match status" value="1"/>
</dbReference>
<evidence type="ECO:0000313" key="3">
    <source>
        <dbReference type="Proteomes" id="UP000598174"/>
    </source>
</evidence>
<dbReference type="InterPro" id="IPR001054">
    <property type="entry name" value="A/G_cyclase"/>
</dbReference>
<dbReference type="RefSeq" id="WP_203815086.1">
    <property type="nucleotide sequence ID" value="NZ_BOMM01000001.1"/>
</dbReference>
<dbReference type="SUPFAM" id="SSF55073">
    <property type="entry name" value="Nucleotide cyclase"/>
    <property type="match status" value="1"/>
</dbReference>
<dbReference type="Gene3D" id="3.30.70.1230">
    <property type="entry name" value="Nucleotide cyclase"/>
    <property type="match status" value="1"/>
</dbReference>
<dbReference type="GO" id="GO:0035556">
    <property type="term" value="P:intracellular signal transduction"/>
    <property type="evidence" value="ECO:0007669"/>
    <property type="project" value="InterPro"/>
</dbReference>
<keyword evidence="3" id="KW-1185">Reference proteome</keyword>
<accession>A0A919IT05</accession>
<dbReference type="CDD" id="cd07302">
    <property type="entry name" value="CHD"/>
    <property type="match status" value="1"/>
</dbReference>
<name>A0A919IT05_9ACTN</name>
<dbReference type="AlphaFoldDB" id="A0A919IT05"/>
<dbReference type="GO" id="GO:0009190">
    <property type="term" value="P:cyclic nucleotide biosynthetic process"/>
    <property type="evidence" value="ECO:0007669"/>
    <property type="project" value="InterPro"/>
</dbReference>